<accession>A0A2P1PMH2</accession>
<reference evidence="3 4" key="1">
    <citation type="submission" date="2018-03" db="EMBL/GenBank/DDBJ databases">
        <title>Ahniella affigens gen. nov., sp. nov., a gammaproteobacterium isolated from sandy soil near a stream.</title>
        <authorList>
            <person name="Ko Y."/>
            <person name="Kim J.-H."/>
        </authorList>
    </citation>
    <scope>NUCLEOTIDE SEQUENCE [LARGE SCALE GENOMIC DNA]</scope>
    <source>
        <strain evidence="3 4">D13</strain>
    </source>
</reference>
<dbReference type="EMBL" id="CP027860">
    <property type="protein sequence ID" value="AVP96035.1"/>
    <property type="molecule type" value="Genomic_DNA"/>
</dbReference>
<feature type="region of interest" description="Disordered" evidence="1">
    <location>
        <begin position="1"/>
        <end position="31"/>
    </location>
</feature>
<feature type="transmembrane region" description="Helical" evidence="2">
    <location>
        <begin position="40"/>
        <end position="58"/>
    </location>
</feature>
<gene>
    <name evidence="3" type="ORF">C7S18_01985</name>
</gene>
<evidence type="ECO:0000256" key="1">
    <source>
        <dbReference type="SAM" id="MobiDB-lite"/>
    </source>
</evidence>
<dbReference type="Proteomes" id="UP000241074">
    <property type="component" value="Chromosome"/>
</dbReference>
<reference evidence="3 4" key="2">
    <citation type="submission" date="2018-03" db="EMBL/GenBank/DDBJ databases">
        <authorList>
            <person name="Keele B.F."/>
        </authorList>
    </citation>
    <scope>NUCLEOTIDE SEQUENCE [LARGE SCALE GENOMIC DNA]</scope>
    <source>
        <strain evidence="3 4">D13</strain>
    </source>
</reference>
<keyword evidence="2" id="KW-0472">Membrane</keyword>
<name>A0A2P1PMH2_9GAMM</name>
<keyword evidence="2" id="KW-1133">Transmembrane helix</keyword>
<dbReference type="RefSeq" id="WP_106889964.1">
    <property type="nucleotide sequence ID" value="NZ_CP027860.1"/>
</dbReference>
<dbReference type="KEGG" id="xba:C7S18_01985"/>
<evidence type="ECO:0000256" key="2">
    <source>
        <dbReference type="SAM" id="Phobius"/>
    </source>
</evidence>
<sequence length="173" mass="19247">MTRRKREAKLQRDLAQQTLPPSQGAKFAADQERRRRSDHIWLTLLGVVVMAPILYDSFRTPMQRNLYATRAECLADYSESECATEPEVHVQSARIEDRSTLRYHGPWYAETSSQRTASDPGPGRGIESGRVARTSMEAPSRYGSRPAPGFEPGMRGGFGRTGSVRAGRSGFLG</sequence>
<keyword evidence="4" id="KW-1185">Reference proteome</keyword>
<dbReference type="OrthoDB" id="5955910at2"/>
<evidence type="ECO:0000313" key="4">
    <source>
        <dbReference type="Proteomes" id="UP000241074"/>
    </source>
</evidence>
<feature type="region of interest" description="Disordered" evidence="1">
    <location>
        <begin position="108"/>
        <end position="173"/>
    </location>
</feature>
<protein>
    <submittedName>
        <fullName evidence="3">Uncharacterized protein</fullName>
    </submittedName>
</protein>
<organism evidence="3 4">
    <name type="scientific">Ahniella affigens</name>
    <dbReference type="NCBI Taxonomy" id="2021234"/>
    <lineage>
        <taxon>Bacteria</taxon>
        <taxon>Pseudomonadati</taxon>
        <taxon>Pseudomonadota</taxon>
        <taxon>Gammaproteobacteria</taxon>
        <taxon>Lysobacterales</taxon>
        <taxon>Rhodanobacteraceae</taxon>
        <taxon>Ahniella</taxon>
    </lineage>
</organism>
<keyword evidence="2" id="KW-0812">Transmembrane</keyword>
<dbReference type="AlphaFoldDB" id="A0A2P1PMH2"/>
<evidence type="ECO:0000313" key="3">
    <source>
        <dbReference type="EMBL" id="AVP96035.1"/>
    </source>
</evidence>
<proteinExistence type="predicted"/>